<evidence type="ECO:0000313" key="1">
    <source>
        <dbReference type="EMBL" id="ENO97495.1"/>
    </source>
</evidence>
<proteinExistence type="predicted"/>
<name>N6Z0X8_9RHOO</name>
<organism evidence="1 2">
    <name type="scientific">Thauera phenylacetica B4P</name>
    <dbReference type="NCBI Taxonomy" id="1234382"/>
    <lineage>
        <taxon>Bacteria</taxon>
        <taxon>Pseudomonadati</taxon>
        <taxon>Pseudomonadota</taxon>
        <taxon>Betaproteobacteria</taxon>
        <taxon>Rhodocyclales</taxon>
        <taxon>Zoogloeaceae</taxon>
        <taxon>Thauera</taxon>
    </lineage>
</organism>
<gene>
    <name evidence="1" type="ORF">C667_08705</name>
</gene>
<dbReference type="Proteomes" id="UP000013047">
    <property type="component" value="Unassembled WGS sequence"/>
</dbReference>
<dbReference type="Gene3D" id="3.30.43.10">
    <property type="entry name" value="Uridine Diphospho-n-acetylenolpyruvylglucosamine Reductase, domain 2"/>
    <property type="match status" value="1"/>
</dbReference>
<accession>N6Z0X8</accession>
<dbReference type="InterPro" id="IPR016167">
    <property type="entry name" value="FAD-bd_PCMH_sub1"/>
</dbReference>
<evidence type="ECO:0000313" key="2">
    <source>
        <dbReference type="Proteomes" id="UP000013047"/>
    </source>
</evidence>
<dbReference type="GO" id="GO:0050660">
    <property type="term" value="F:flavin adenine dinucleotide binding"/>
    <property type="evidence" value="ECO:0007669"/>
    <property type="project" value="InterPro"/>
</dbReference>
<dbReference type="InterPro" id="IPR036318">
    <property type="entry name" value="FAD-bd_PCMH-like_sf"/>
</dbReference>
<comment type="caution">
    <text evidence="1">The sequence shown here is derived from an EMBL/GenBank/DDBJ whole genome shotgun (WGS) entry which is preliminary data.</text>
</comment>
<feature type="non-terminal residue" evidence="1">
    <location>
        <position position="58"/>
    </location>
</feature>
<protein>
    <submittedName>
        <fullName evidence="1">FAD linked oxidase</fullName>
    </submittedName>
</protein>
<reference evidence="1 2" key="1">
    <citation type="submission" date="2012-09" db="EMBL/GenBank/DDBJ databases">
        <title>Draft Genome Sequences of 6 Strains from Genus Thauera.</title>
        <authorList>
            <person name="Liu B."/>
            <person name="Shapleigh J.P."/>
            <person name="Frostegard A.H."/>
        </authorList>
    </citation>
    <scope>NUCLEOTIDE SEQUENCE [LARGE SCALE GENOMIC DNA]</scope>
    <source>
        <strain evidence="1 2">B4P</strain>
    </source>
</reference>
<sequence>MSDELNARLRAIVGAANVLEAEADMAPFLSDWRGRYHGRARAVVRPRDTAEVAAVVAA</sequence>
<dbReference type="EMBL" id="AMXF01000045">
    <property type="protein sequence ID" value="ENO97495.1"/>
    <property type="molecule type" value="Genomic_DNA"/>
</dbReference>
<dbReference type="AlphaFoldDB" id="N6Z0X8"/>
<dbReference type="SUPFAM" id="SSF56176">
    <property type="entry name" value="FAD-binding/transporter-associated domain-like"/>
    <property type="match status" value="1"/>
</dbReference>
<keyword evidence="2" id="KW-1185">Reference proteome</keyword>